<feature type="transmembrane region" description="Helical" evidence="1">
    <location>
        <begin position="140"/>
        <end position="164"/>
    </location>
</feature>
<sequence length="245" mass="27301">MFTDIITIIRKEWKEMFMMRGSLRGGLTNLLIQFGVFGVFIPWQFASDWFKSPLNPLIWSWMPVFMATWMVSDAIAGERERHTLETLLASRLSDRAIYLGKLSAAILYGFGLALVNLLLAAVTVNLVHPGDGLQFYPLGFFFLILAFDMLGCGLLAGLGVLVSLRAATARQAYQRMSIVLMAVWLLPVVVVPMLPESWKAPMMAVLMNANYNAILLWVCLGLLVIDGALVAAGQTRFKRARLVIE</sequence>
<dbReference type="Proteomes" id="UP000055060">
    <property type="component" value="Unassembled WGS sequence"/>
</dbReference>
<evidence type="ECO:0000313" key="3">
    <source>
        <dbReference type="Proteomes" id="UP000055060"/>
    </source>
</evidence>
<dbReference type="PANTHER" id="PTHR43471">
    <property type="entry name" value="ABC TRANSPORTER PERMEASE"/>
    <property type="match status" value="1"/>
</dbReference>
<dbReference type="OrthoDB" id="157137at2"/>
<organism evidence="2">
    <name type="scientific">Longilinea arvoryzae</name>
    <dbReference type="NCBI Taxonomy" id="360412"/>
    <lineage>
        <taxon>Bacteria</taxon>
        <taxon>Bacillati</taxon>
        <taxon>Chloroflexota</taxon>
        <taxon>Anaerolineae</taxon>
        <taxon>Anaerolineales</taxon>
        <taxon>Anaerolineaceae</taxon>
        <taxon>Longilinea</taxon>
    </lineage>
</organism>
<feature type="transmembrane region" description="Helical" evidence="1">
    <location>
        <begin position="214"/>
        <end position="232"/>
    </location>
</feature>
<dbReference type="Pfam" id="PF12679">
    <property type="entry name" value="ABC2_membrane_2"/>
    <property type="match status" value="1"/>
</dbReference>
<feature type="transmembrane region" description="Helical" evidence="1">
    <location>
        <begin position="57"/>
        <end position="76"/>
    </location>
</feature>
<dbReference type="AlphaFoldDB" id="A0A0S7BF18"/>
<feature type="transmembrane region" description="Helical" evidence="1">
    <location>
        <begin position="97"/>
        <end position="120"/>
    </location>
</feature>
<reference evidence="2" key="1">
    <citation type="submission" date="2015-07" db="EMBL/GenBank/DDBJ databases">
        <title>Draft Genome Sequences of Anaerolinea thermolimosa IMO-1, Bellilinea caldifistulae GOMI-1, Leptolinea tardivitalis YMTK-2, Levilinea saccharolytica KIBI-1,Longilinea arvoryzae KOME-1, Previously Described as Members of the Anaerolineaceae (Chloroflexi).</title>
        <authorList>
            <person name="Sekiguchi Y."/>
            <person name="Ohashi A."/>
            <person name="Matsuura N."/>
            <person name="Tourlousse M.D."/>
        </authorList>
    </citation>
    <scope>NUCLEOTIDE SEQUENCE [LARGE SCALE GENOMIC DNA]</scope>
    <source>
        <strain evidence="2">KOME-1</strain>
    </source>
</reference>
<name>A0A0S7BF18_9CHLR</name>
<keyword evidence="3" id="KW-1185">Reference proteome</keyword>
<keyword evidence="1" id="KW-0812">Transmembrane</keyword>
<dbReference type="STRING" id="360412.LARV_00086"/>
<proteinExistence type="predicted"/>
<dbReference type="GO" id="GO:0005886">
    <property type="term" value="C:plasma membrane"/>
    <property type="evidence" value="ECO:0007669"/>
    <property type="project" value="UniProtKB-SubCell"/>
</dbReference>
<keyword evidence="1" id="KW-1133">Transmembrane helix</keyword>
<evidence type="ECO:0000313" key="2">
    <source>
        <dbReference type="EMBL" id="GAP12353.1"/>
    </source>
</evidence>
<feature type="transmembrane region" description="Helical" evidence="1">
    <location>
        <begin position="176"/>
        <end position="194"/>
    </location>
</feature>
<evidence type="ECO:0000256" key="1">
    <source>
        <dbReference type="SAM" id="Phobius"/>
    </source>
</evidence>
<dbReference type="EMBL" id="DF967972">
    <property type="protein sequence ID" value="GAP12353.1"/>
    <property type="molecule type" value="Genomic_DNA"/>
</dbReference>
<dbReference type="GO" id="GO:0140359">
    <property type="term" value="F:ABC-type transporter activity"/>
    <property type="evidence" value="ECO:0007669"/>
    <property type="project" value="InterPro"/>
</dbReference>
<protein>
    <submittedName>
        <fullName evidence="2">ABC-2 family transporter protein</fullName>
    </submittedName>
</protein>
<keyword evidence="1" id="KW-0472">Membrane</keyword>
<dbReference type="RefSeq" id="WP_075071789.1">
    <property type="nucleotide sequence ID" value="NZ_DF967972.1"/>
</dbReference>
<gene>
    <name evidence="2" type="ORF">LARV_00086</name>
</gene>
<feature type="transmembrane region" description="Helical" evidence="1">
    <location>
        <begin position="21"/>
        <end position="45"/>
    </location>
</feature>
<accession>A0A0S7BF18</accession>